<reference evidence="1" key="1">
    <citation type="submission" date="2018-05" db="EMBL/GenBank/DDBJ databases">
        <title>Draft genome of Mucuna pruriens seed.</title>
        <authorList>
            <person name="Nnadi N.E."/>
            <person name="Vos R."/>
            <person name="Hasami M.H."/>
            <person name="Devisetty U.K."/>
            <person name="Aguiy J.C."/>
        </authorList>
    </citation>
    <scope>NUCLEOTIDE SEQUENCE [LARGE SCALE GENOMIC DNA]</scope>
    <source>
        <strain evidence="1">JCA_2017</strain>
    </source>
</reference>
<keyword evidence="2" id="KW-1185">Reference proteome</keyword>
<protein>
    <submittedName>
        <fullName evidence="1">Uncharacterized protein</fullName>
    </submittedName>
</protein>
<dbReference type="EMBL" id="QJKJ01011179">
    <property type="protein sequence ID" value="RDX71836.1"/>
    <property type="molecule type" value="Genomic_DNA"/>
</dbReference>
<comment type="caution">
    <text evidence="1">The sequence shown here is derived from an EMBL/GenBank/DDBJ whole genome shotgun (WGS) entry which is preliminary data.</text>
</comment>
<evidence type="ECO:0000313" key="2">
    <source>
        <dbReference type="Proteomes" id="UP000257109"/>
    </source>
</evidence>
<dbReference type="AlphaFoldDB" id="A0A371F0L4"/>
<proteinExistence type="predicted"/>
<feature type="non-terminal residue" evidence="1">
    <location>
        <position position="1"/>
    </location>
</feature>
<evidence type="ECO:0000313" key="1">
    <source>
        <dbReference type="EMBL" id="RDX71836.1"/>
    </source>
</evidence>
<dbReference type="Proteomes" id="UP000257109">
    <property type="component" value="Unassembled WGS sequence"/>
</dbReference>
<gene>
    <name evidence="1" type="ORF">CR513_48757</name>
</gene>
<sequence length="82" mass="9306">MPSNLGHGKDVVVVRELILLFMVTKGENQCNKRIKIVRSNKGGEFYSRHDVIVVEELQEEVLEDVPPLAPEEPIEVPLLRQS</sequence>
<organism evidence="1 2">
    <name type="scientific">Mucuna pruriens</name>
    <name type="common">Velvet bean</name>
    <name type="synonym">Dolichos pruriens</name>
    <dbReference type="NCBI Taxonomy" id="157652"/>
    <lineage>
        <taxon>Eukaryota</taxon>
        <taxon>Viridiplantae</taxon>
        <taxon>Streptophyta</taxon>
        <taxon>Embryophyta</taxon>
        <taxon>Tracheophyta</taxon>
        <taxon>Spermatophyta</taxon>
        <taxon>Magnoliopsida</taxon>
        <taxon>eudicotyledons</taxon>
        <taxon>Gunneridae</taxon>
        <taxon>Pentapetalae</taxon>
        <taxon>rosids</taxon>
        <taxon>fabids</taxon>
        <taxon>Fabales</taxon>
        <taxon>Fabaceae</taxon>
        <taxon>Papilionoideae</taxon>
        <taxon>50 kb inversion clade</taxon>
        <taxon>NPAAA clade</taxon>
        <taxon>indigoferoid/millettioid clade</taxon>
        <taxon>Phaseoleae</taxon>
        <taxon>Mucuna</taxon>
    </lineage>
</organism>
<accession>A0A371F0L4</accession>
<name>A0A371F0L4_MUCPR</name>